<organism evidence="1 2">
    <name type="scientific">Streptococcus oralis subsp. dentisani</name>
    <dbReference type="NCBI Taxonomy" id="1458253"/>
    <lineage>
        <taxon>Bacteria</taxon>
        <taxon>Bacillati</taxon>
        <taxon>Bacillota</taxon>
        <taxon>Bacilli</taxon>
        <taxon>Lactobacillales</taxon>
        <taxon>Streptococcaceae</taxon>
        <taxon>Streptococcus</taxon>
    </lineage>
</organism>
<gene>
    <name evidence="1" type="ORF">B7707_04105</name>
</gene>
<dbReference type="OrthoDB" id="2087632at2"/>
<name>A0A1X1IYV9_STROR</name>
<dbReference type="AlphaFoldDB" id="A0A1X1IYV9"/>
<comment type="caution">
    <text evidence="1">The sequence shown here is derived from an EMBL/GenBank/DDBJ whole genome shotgun (WGS) entry which is preliminary data.</text>
</comment>
<dbReference type="RefSeq" id="WP_001019659.1">
    <property type="nucleotide sequence ID" value="NZ_NCUY01000031.1"/>
</dbReference>
<evidence type="ECO:0000313" key="2">
    <source>
        <dbReference type="Proteomes" id="UP000193326"/>
    </source>
</evidence>
<evidence type="ECO:0000313" key="1">
    <source>
        <dbReference type="EMBL" id="ORO78229.1"/>
    </source>
</evidence>
<reference evidence="1 2" key="1">
    <citation type="journal article" date="2016" name="Eur. J. Clin. Microbiol. Infect. Dis.">
        <title>Whole genome sequencing as a tool for phylogenetic analysis of clinical strains of Mitis group streptococci.</title>
        <authorList>
            <person name="Rasmussen L.H."/>
            <person name="Dargis R."/>
            <person name="Hojholt K."/>
            <person name="Christensen J.J."/>
            <person name="Skovgaard O."/>
            <person name="Justesen U.S."/>
            <person name="Rosenvinge F.S."/>
            <person name="Moser C."/>
            <person name="Lukjancenko O."/>
            <person name="Rasmussen S."/>
            <person name="Nielsen X.C."/>
        </authorList>
    </citation>
    <scope>NUCLEOTIDE SEQUENCE [LARGE SCALE GENOMIC DNA]</scope>
    <source>
        <strain evidence="1 2">RH_70047_11</strain>
    </source>
</reference>
<sequence>MNIEQKQKELDLTDYWDASIYNFYVSFFGDETIIEYEDNQKKYWRVTFLLCGKVEYTTDALWKNWRDYDVKSLKKTQLGYSAQNFTLLQYAQNKNFVECRIDLGITDIIIVCRDIQIEHLDLKGAHFFWQDNETLE</sequence>
<dbReference type="EMBL" id="NCUY01000031">
    <property type="protein sequence ID" value="ORO78229.1"/>
    <property type="molecule type" value="Genomic_DNA"/>
</dbReference>
<accession>A0A1X1IYV9</accession>
<dbReference type="Proteomes" id="UP000193326">
    <property type="component" value="Unassembled WGS sequence"/>
</dbReference>
<proteinExistence type="predicted"/>
<protein>
    <submittedName>
        <fullName evidence="1">Uncharacterized protein</fullName>
    </submittedName>
</protein>